<dbReference type="AlphaFoldDB" id="A0A922AKX3"/>
<gene>
    <name evidence="2" type="ORF">I3842_13G072500</name>
</gene>
<evidence type="ECO:0000313" key="2">
    <source>
        <dbReference type="EMBL" id="KAG6681031.1"/>
    </source>
</evidence>
<dbReference type="PANTHER" id="PTHR47370:SF1">
    <property type="entry name" value="ACYL-COA N-ACYLTRANSFERASES (NAT) SUPERFAMILY PROTEIN"/>
    <property type="match status" value="1"/>
</dbReference>
<organism evidence="2 3">
    <name type="scientific">Carya illinoinensis</name>
    <name type="common">Pecan</name>
    <dbReference type="NCBI Taxonomy" id="32201"/>
    <lineage>
        <taxon>Eukaryota</taxon>
        <taxon>Viridiplantae</taxon>
        <taxon>Streptophyta</taxon>
        <taxon>Embryophyta</taxon>
        <taxon>Tracheophyta</taxon>
        <taxon>Spermatophyta</taxon>
        <taxon>Magnoliopsida</taxon>
        <taxon>eudicotyledons</taxon>
        <taxon>Gunneridae</taxon>
        <taxon>Pentapetalae</taxon>
        <taxon>rosids</taxon>
        <taxon>fabids</taxon>
        <taxon>Fagales</taxon>
        <taxon>Juglandaceae</taxon>
        <taxon>Carya</taxon>
    </lineage>
</organism>
<protein>
    <recommendedName>
        <fullName evidence="1">N-acetyltransferase domain-containing protein</fullName>
    </recommendedName>
</protein>
<dbReference type="Pfam" id="PF00583">
    <property type="entry name" value="Acetyltransf_1"/>
    <property type="match status" value="1"/>
</dbReference>
<feature type="domain" description="N-acetyltransferase" evidence="1">
    <location>
        <begin position="35"/>
        <end position="203"/>
    </location>
</feature>
<dbReference type="EMBL" id="CM031837">
    <property type="protein sequence ID" value="KAG6681031.1"/>
    <property type="molecule type" value="Genomic_DNA"/>
</dbReference>
<dbReference type="InterPro" id="IPR052810">
    <property type="entry name" value="Plant_NAT"/>
</dbReference>
<name>A0A922AKX3_CARIL</name>
<comment type="caution">
    <text evidence="2">The sequence shown here is derived from an EMBL/GenBank/DDBJ whole genome shotgun (WGS) entry which is preliminary data.</text>
</comment>
<dbReference type="Proteomes" id="UP000811246">
    <property type="component" value="Chromosome 13"/>
</dbReference>
<reference evidence="2" key="1">
    <citation type="submission" date="2021-01" db="EMBL/GenBank/DDBJ databases">
        <authorList>
            <person name="Lovell J.T."/>
            <person name="Bentley N."/>
            <person name="Bhattarai G."/>
            <person name="Jenkins J.W."/>
            <person name="Sreedasyam A."/>
            <person name="Alarcon Y."/>
            <person name="Bock C."/>
            <person name="Boston L."/>
            <person name="Carlson J."/>
            <person name="Cervantes K."/>
            <person name="Clermont K."/>
            <person name="Krom N."/>
            <person name="Kubenka K."/>
            <person name="Mamidi S."/>
            <person name="Mattison C."/>
            <person name="Monteros M."/>
            <person name="Pisani C."/>
            <person name="Plott C."/>
            <person name="Rajasekar S."/>
            <person name="Rhein H.S."/>
            <person name="Rohla C."/>
            <person name="Song M."/>
            <person name="Hilaire R.S."/>
            <person name="Shu S."/>
            <person name="Wells L."/>
            <person name="Wang X."/>
            <person name="Webber J."/>
            <person name="Heerema R.J."/>
            <person name="Klein P."/>
            <person name="Conner P."/>
            <person name="Grauke L."/>
            <person name="Grimwood J."/>
            <person name="Schmutz J."/>
            <person name="Randall J.J."/>
        </authorList>
    </citation>
    <scope>NUCLEOTIDE SEQUENCE</scope>
    <source>
        <tissue evidence="2">Leaf</tissue>
    </source>
</reference>
<evidence type="ECO:0000313" key="3">
    <source>
        <dbReference type="Proteomes" id="UP000811246"/>
    </source>
</evidence>
<accession>A0A922AKX3</accession>
<dbReference type="GO" id="GO:0016747">
    <property type="term" value="F:acyltransferase activity, transferring groups other than amino-acyl groups"/>
    <property type="evidence" value="ECO:0007669"/>
    <property type="project" value="InterPro"/>
</dbReference>
<dbReference type="PROSITE" id="PS51186">
    <property type="entry name" value="GNAT"/>
    <property type="match status" value="1"/>
</dbReference>
<dbReference type="InterPro" id="IPR000182">
    <property type="entry name" value="GNAT_dom"/>
</dbReference>
<sequence length="411" mass="47448">MLFFLTYYYLSFFYIFSVKLAGWKCIWNRMGFEVATIRSYEEQSDRAQVEDLERRCGVGPADERLFLLTDTMGDPICRIRNSPTYKMLVAMLDKELVGVIQGSIKVVTVERPPPKDLARVGYILGLRVAPLHRQKGIGSSLVRRLEEWFVANDVDYAYMATDKDNVASVELFVNKFGYIKFRTPAILVNPVHNQPFRISSNVAIEKLKIEEAEFLYRRFMASVEFFPHDIDHVLKNKLTMGTWVAYPRGECFGSNGQVPSSWAMLSVWNSGELFKLRLGKAPLSCLIYTKSSSLMDKFFPCFKLPFLPDFFHPFGFYFMYGVHREGPMSGKLVRTLCKFVHNMATKCKDCKVIVTEVAGNDTLRHHIPHWKLLSCLEDLWCMKAMKFEEKNSLHELTKSPPARLFVDPREV</sequence>
<evidence type="ECO:0000259" key="1">
    <source>
        <dbReference type="PROSITE" id="PS51186"/>
    </source>
</evidence>
<proteinExistence type="predicted"/>
<dbReference type="PANTHER" id="PTHR47370">
    <property type="entry name" value="ACYL-COA N-ACYLTRANSFERASES (NAT) SUPERFAMILY PROTEIN"/>
    <property type="match status" value="1"/>
</dbReference>
<dbReference type="CDD" id="cd04301">
    <property type="entry name" value="NAT_SF"/>
    <property type="match status" value="1"/>
</dbReference>